<name>A0ABV8X6P0_9LACT</name>
<evidence type="ECO:0000313" key="2">
    <source>
        <dbReference type="Proteomes" id="UP001595817"/>
    </source>
</evidence>
<evidence type="ECO:0000313" key="1">
    <source>
        <dbReference type="EMBL" id="MFC4410620.1"/>
    </source>
</evidence>
<dbReference type="RefSeq" id="WP_378154666.1">
    <property type="nucleotide sequence ID" value="NZ_JBHSEC010000019.1"/>
</dbReference>
<organism evidence="1 2">
    <name type="scientific">Chungangia koreensis</name>
    <dbReference type="NCBI Taxonomy" id="752657"/>
    <lineage>
        <taxon>Bacteria</taxon>
        <taxon>Bacillati</taxon>
        <taxon>Bacillota</taxon>
        <taxon>Bacilli</taxon>
        <taxon>Lactobacillales</taxon>
        <taxon>Chungangia</taxon>
    </lineage>
</organism>
<gene>
    <name evidence="1" type="ORF">ACFOZY_09365</name>
</gene>
<dbReference type="Proteomes" id="UP001595817">
    <property type="component" value="Unassembled WGS sequence"/>
</dbReference>
<accession>A0ABV8X6P0</accession>
<protein>
    <submittedName>
        <fullName evidence="1">Uncharacterized protein</fullName>
    </submittedName>
</protein>
<reference evidence="2" key="1">
    <citation type="journal article" date="2019" name="Int. J. Syst. Evol. Microbiol.">
        <title>The Global Catalogue of Microorganisms (GCM) 10K type strain sequencing project: providing services to taxonomists for standard genome sequencing and annotation.</title>
        <authorList>
            <consortium name="The Broad Institute Genomics Platform"/>
            <consortium name="The Broad Institute Genome Sequencing Center for Infectious Disease"/>
            <person name="Wu L."/>
            <person name="Ma J."/>
        </authorList>
    </citation>
    <scope>NUCLEOTIDE SEQUENCE [LARGE SCALE GENOMIC DNA]</scope>
    <source>
        <strain evidence="2">CCUG 59778</strain>
    </source>
</reference>
<sequence>MAIKTIKANRKKPKTKIRMRTKVMEMGTVKATRSLQIVRQAIPNPETAMGINSVMGTDHSITLEKGTNLVYTKSMVN</sequence>
<keyword evidence="2" id="KW-1185">Reference proteome</keyword>
<proteinExistence type="predicted"/>
<comment type="caution">
    <text evidence="1">The sequence shown here is derived from an EMBL/GenBank/DDBJ whole genome shotgun (WGS) entry which is preliminary data.</text>
</comment>
<dbReference type="EMBL" id="JBHSEC010000019">
    <property type="protein sequence ID" value="MFC4410620.1"/>
    <property type="molecule type" value="Genomic_DNA"/>
</dbReference>